<organism evidence="2 3">
    <name type="scientific">Pristionchus fissidentatus</name>
    <dbReference type="NCBI Taxonomy" id="1538716"/>
    <lineage>
        <taxon>Eukaryota</taxon>
        <taxon>Metazoa</taxon>
        <taxon>Ecdysozoa</taxon>
        <taxon>Nematoda</taxon>
        <taxon>Chromadorea</taxon>
        <taxon>Rhabditida</taxon>
        <taxon>Rhabditina</taxon>
        <taxon>Diplogasteromorpha</taxon>
        <taxon>Diplogasteroidea</taxon>
        <taxon>Neodiplogasteridae</taxon>
        <taxon>Pristionchus</taxon>
    </lineage>
</organism>
<keyword evidence="1" id="KW-0175">Coiled coil</keyword>
<protein>
    <recommendedName>
        <fullName evidence="4">Tropomyosin</fullName>
    </recommendedName>
</protein>
<gene>
    <name evidence="2" type="ORF">PFISCL1PPCAC_3534</name>
</gene>
<feature type="coiled-coil region" evidence="1">
    <location>
        <begin position="66"/>
        <end position="93"/>
    </location>
</feature>
<evidence type="ECO:0000313" key="3">
    <source>
        <dbReference type="Proteomes" id="UP001432322"/>
    </source>
</evidence>
<accession>A0AAV5V1L1</accession>
<name>A0AAV5V1L1_9BILA</name>
<dbReference type="Proteomes" id="UP001432322">
    <property type="component" value="Unassembled WGS sequence"/>
</dbReference>
<dbReference type="EMBL" id="BTSY01000001">
    <property type="protein sequence ID" value="GMT12237.1"/>
    <property type="molecule type" value="Genomic_DNA"/>
</dbReference>
<sequence length="114" mass="13518">AAAAAADEERERRRDADERLSELEQLLAEERRMREWAVEERENMKQILAYETQKAADEVEFAYTEARDARENADVIEDRMEQLQRDLDAERAVKKRRDEIFDEARSWISSELKG</sequence>
<comment type="caution">
    <text evidence="2">The sequence shown here is derived from an EMBL/GenBank/DDBJ whole genome shotgun (WGS) entry which is preliminary data.</text>
</comment>
<keyword evidence="3" id="KW-1185">Reference proteome</keyword>
<feature type="non-terminal residue" evidence="2">
    <location>
        <position position="1"/>
    </location>
</feature>
<proteinExistence type="predicted"/>
<evidence type="ECO:0000313" key="2">
    <source>
        <dbReference type="EMBL" id="GMT12237.1"/>
    </source>
</evidence>
<dbReference type="AlphaFoldDB" id="A0AAV5V1L1"/>
<feature type="coiled-coil region" evidence="1">
    <location>
        <begin position="6"/>
        <end position="40"/>
    </location>
</feature>
<evidence type="ECO:0008006" key="4">
    <source>
        <dbReference type="Google" id="ProtNLM"/>
    </source>
</evidence>
<reference evidence="2" key="1">
    <citation type="submission" date="2023-10" db="EMBL/GenBank/DDBJ databases">
        <title>Genome assembly of Pristionchus species.</title>
        <authorList>
            <person name="Yoshida K."/>
            <person name="Sommer R.J."/>
        </authorList>
    </citation>
    <scope>NUCLEOTIDE SEQUENCE</scope>
    <source>
        <strain evidence="2">RS5133</strain>
    </source>
</reference>
<evidence type="ECO:0000256" key="1">
    <source>
        <dbReference type="SAM" id="Coils"/>
    </source>
</evidence>